<evidence type="ECO:0000313" key="1">
    <source>
        <dbReference type="EMBL" id="MPN31725.1"/>
    </source>
</evidence>
<proteinExistence type="predicted"/>
<name>A0A645GY34_9ZZZZ</name>
<comment type="caution">
    <text evidence="1">The sequence shown here is derived from an EMBL/GenBank/DDBJ whole genome shotgun (WGS) entry which is preliminary data.</text>
</comment>
<organism evidence="1">
    <name type="scientific">bioreactor metagenome</name>
    <dbReference type="NCBI Taxonomy" id="1076179"/>
    <lineage>
        <taxon>unclassified sequences</taxon>
        <taxon>metagenomes</taxon>
        <taxon>ecological metagenomes</taxon>
    </lineage>
</organism>
<dbReference type="AlphaFoldDB" id="A0A645GY34"/>
<accession>A0A645GY34</accession>
<reference evidence="1" key="1">
    <citation type="submission" date="2019-08" db="EMBL/GenBank/DDBJ databases">
        <authorList>
            <person name="Kucharzyk K."/>
            <person name="Murdoch R.W."/>
            <person name="Higgins S."/>
            <person name="Loffler F."/>
        </authorList>
    </citation>
    <scope>NUCLEOTIDE SEQUENCE</scope>
</reference>
<sequence>MPATPELGDVAGEKRFVEVVLNRKSHQAAESDHHVGVSGKVEIELKQSAVGCHQCIDTGEILRAFENPVHKICCKIIGKDNLFYKSDH</sequence>
<dbReference type="AntiFam" id="ANF00121">
    <property type="entry name" value="Shadow ORF (opposite algI)"/>
</dbReference>
<gene>
    <name evidence="1" type="ORF">SDC9_179199</name>
</gene>
<protein>
    <submittedName>
        <fullName evidence="1">Uncharacterized protein</fullName>
    </submittedName>
</protein>
<dbReference type="EMBL" id="VSSQ01083376">
    <property type="protein sequence ID" value="MPN31725.1"/>
    <property type="molecule type" value="Genomic_DNA"/>
</dbReference>